<comment type="caution">
    <text evidence="5">The sequence shown here is derived from an EMBL/GenBank/DDBJ whole genome shotgun (WGS) entry which is preliminary data.</text>
</comment>
<keyword evidence="4" id="KW-0460">Magnesium</keyword>
<evidence type="ECO:0000256" key="2">
    <source>
        <dbReference type="ARBA" id="ARBA00023134"/>
    </source>
</evidence>
<evidence type="ECO:0000256" key="4">
    <source>
        <dbReference type="PIRSR" id="PIRSR606689-2"/>
    </source>
</evidence>
<dbReference type="AlphaFoldDB" id="A0A3R7PXZ5"/>
<dbReference type="Pfam" id="PF00025">
    <property type="entry name" value="Arf"/>
    <property type="match status" value="1"/>
</dbReference>
<gene>
    <name evidence="5" type="ORF">Tco025E_00822</name>
</gene>
<dbReference type="GO" id="GO:0003924">
    <property type="term" value="F:GTPase activity"/>
    <property type="evidence" value="ECO:0007669"/>
    <property type="project" value="InterPro"/>
</dbReference>
<dbReference type="PANTHER" id="PTHR46688:SF1">
    <property type="entry name" value="ADP-RIBOSYLATION FACTOR-LIKE PROTEIN 16"/>
    <property type="match status" value="1"/>
</dbReference>
<dbReference type="InterPro" id="IPR027417">
    <property type="entry name" value="P-loop_NTPase"/>
</dbReference>
<dbReference type="Proteomes" id="UP000284403">
    <property type="component" value="Unassembled WGS sequence"/>
</dbReference>
<dbReference type="PANTHER" id="PTHR46688">
    <property type="entry name" value="ADP-RIBOSYLATION FACTOR-LIKE PROTEIN 16"/>
    <property type="match status" value="1"/>
</dbReference>
<evidence type="ECO:0000313" key="6">
    <source>
        <dbReference type="Proteomes" id="UP000284403"/>
    </source>
</evidence>
<dbReference type="GO" id="GO:0005525">
    <property type="term" value="F:GTP binding"/>
    <property type="evidence" value="ECO:0007669"/>
    <property type="project" value="UniProtKB-KW"/>
</dbReference>
<keyword evidence="1 3" id="KW-0547">Nucleotide-binding</keyword>
<dbReference type="Gene3D" id="3.40.50.300">
    <property type="entry name" value="P-loop containing nucleotide triphosphate hydrolases"/>
    <property type="match status" value="1"/>
</dbReference>
<sequence>MTSPLTVYVLGSSGSGKTNLLRQLGCMCETGTLLTRPTHDAPTQGQEVHSLVLEAPQKKAASCTVELRELGGEMAPVWEKFIRSWQNSLKGNSGAKSALIFLVDALSPHLLPMAPVMFSSLKGSDGACRGWPTAVLLNKALAKNAMTEAELEFFLSMDACSDAQLLVVDSWNGLGLGDVMEWLSSAALSQPTP</sequence>
<dbReference type="OrthoDB" id="365445at2759"/>
<dbReference type="RefSeq" id="XP_029232162.1">
    <property type="nucleotide sequence ID" value="XM_029367762.1"/>
</dbReference>
<proteinExistence type="predicted"/>
<evidence type="ECO:0000256" key="1">
    <source>
        <dbReference type="ARBA" id="ARBA00022741"/>
    </source>
</evidence>
<keyword evidence="4" id="KW-0479">Metal-binding</keyword>
<organism evidence="5 6">
    <name type="scientific">Trypanosoma conorhini</name>
    <dbReference type="NCBI Taxonomy" id="83891"/>
    <lineage>
        <taxon>Eukaryota</taxon>
        <taxon>Discoba</taxon>
        <taxon>Euglenozoa</taxon>
        <taxon>Kinetoplastea</taxon>
        <taxon>Metakinetoplastina</taxon>
        <taxon>Trypanosomatida</taxon>
        <taxon>Trypanosomatidae</taxon>
        <taxon>Trypanosoma</taxon>
    </lineage>
</organism>
<dbReference type="GO" id="GO:0046872">
    <property type="term" value="F:metal ion binding"/>
    <property type="evidence" value="ECO:0007669"/>
    <property type="project" value="UniProtKB-KW"/>
</dbReference>
<dbReference type="SUPFAM" id="SSF52540">
    <property type="entry name" value="P-loop containing nucleoside triphosphate hydrolases"/>
    <property type="match status" value="1"/>
</dbReference>
<name>A0A3R7PXZ5_9TRYP</name>
<feature type="binding site" evidence="3">
    <location>
        <position position="72"/>
    </location>
    <ligand>
        <name>GTP</name>
        <dbReference type="ChEBI" id="CHEBI:37565"/>
    </ligand>
</feature>
<feature type="binding site" evidence="3">
    <location>
        <begin position="11"/>
        <end position="18"/>
    </location>
    <ligand>
        <name>GTP</name>
        <dbReference type="ChEBI" id="CHEBI:37565"/>
    </ligand>
</feature>
<evidence type="ECO:0000313" key="5">
    <source>
        <dbReference type="EMBL" id="RNF26956.1"/>
    </source>
</evidence>
<feature type="binding site" evidence="4">
    <location>
        <position position="43"/>
    </location>
    <ligand>
        <name>Mg(2+)</name>
        <dbReference type="ChEBI" id="CHEBI:18420"/>
    </ligand>
</feature>
<feature type="binding site" evidence="4">
    <location>
        <position position="18"/>
    </location>
    <ligand>
        <name>Mg(2+)</name>
        <dbReference type="ChEBI" id="CHEBI:18420"/>
    </ligand>
</feature>
<protein>
    <submittedName>
        <fullName evidence="5">ADP-ribosylation factor-like protein 16</fullName>
    </submittedName>
</protein>
<evidence type="ECO:0000256" key="3">
    <source>
        <dbReference type="PIRSR" id="PIRSR606689-1"/>
    </source>
</evidence>
<keyword evidence="6" id="KW-1185">Reference proteome</keyword>
<keyword evidence="2 3" id="KW-0342">GTP-binding</keyword>
<dbReference type="EMBL" id="MKKU01000022">
    <property type="protein sequence ID" value="RNF26956.1"/>
    <property type="molecule type" value="Genomic_DNA"/>
</dbReference>
<dbReference type="InterPro" id="IPR006689">
    <property type="entry name" value="Small_GTPase_ARF/SAR"/>
</dbReference>
<reference evidence="5 6" key="1">
    <citation type="journal article" date="2018" name="BMC Genomics">
        <title>Genomic comparison of Trypanosoma conorhini and Trypanosoma rangeli to Trypanosoma cruzi strains of high and low virulence.</title>
        <authorList>
            <person name="Bradwell K.R."/>
            <person name="Koparde V.N."/>
            <person name="Matveyev A.V."/>
            <person name="Serrano M.G."/>
            <person name="Alves J.M."/>
            <person name="Parikh H."/>
            <person name="Huang B."/>
            <person name="Lee V."/>
            <person name="Espinosa-Alvarez O."/>
            <person name="Ortiz P.A."/>
            <person name="Costa-Martins A.G."/>
            <person name="Teixeira M.M."/>
            <person name="Buck G.A."/>
        </authorList>
    </citation>
    <scope>NUCLEOTIDE SEQUENCE [LARGE SCALE GENOMIC DNA]</scope>
    <source>
        <strain evidence="5 6">025E</strain>
    </source>
</reference>
<dbReference type="GeneID" id="40314433"/>
<accession>A0A3R7PXZ5</accession>